<evidence type="ECO:0000256" key="4">
    <source>
        <dbReference type="ARBA" id="ARBA00023242"/>
    </source>
</evidence>
<reference evidence="5" key="1">
    <citation type="submission" date="2022-03" db="EMBL/GenBank/DDBJ databases">
        <authorList>
            <person name="Martin H S."/>
        </authorList>
    </citation>
    <scope>NUCLEOTIDE SEQUENCE</scope>
</reference>
<dbReference type="Proteomes" id="UP000837857">
    <property type="component" value="Chromosome 5"/>
</dbReference>
<dbReference type="PANTHER" id="PTHR21664:SF1">
    <property type="entry name" value="NUDC DOMAIN-CONTAINING PROTEIN 1"/>
    <property type="match status" value="1"/>
</dbReference>
<sequence>MLWEDLIEGGDRNGEQILDASLVEEAHRRLAHLCSDTEVTADPSVPGLSSQEIEECDAPSEEDTVLVRMDLQKHEVTHRIPLSVHQYLFDTKLDTNEVPALALRHDVDACIWQPYAQLINSETWPIKHQGTLLAFGYVQSSKQNRNE</sequence>
<keyword evidence="3" id="KW-0963">Cytoplasm</keyword>
<evidence type="ECO:0000313" key="6">
    <source>
        <dbReference type="Proteomes" id="UP000837857"/>
    </source>
</evidence>
<evidence type="ECO:0000256" key="1">
    <source>
        <dbReference type="ARBA" id="ARBA00004123"/>
    </source>
</evidence>
<gene>
    <name evidence="5" type="ORF">IPOD504_LOCUS14035</name>
</gene>
<comment type="subcellular location">
    <subcellularLocation>
        <location evidence="2">Cytoplasm</location>
    </subcellularLocation>
    <subcellularLocation>
        <location evidence="1">Nucleus</location>
    </subcellularLocation>
</comment>
<evidence type="ECO:0000313" key="5">
    <source>
        <dbReference type="EMBL" id="CAH2068104.1"/>
    </source>
</evidence>
<protein>
    <submittedName>
        <fullName evidence="5">Uncharacterized protein</fullName>
    </submittedName>
</protein>
<evidence type="ECO:0000256" key="3">
    <source>
        <dbReference type="ARBA" id="ARBA00022490"/>
    </source>
</evidence>
<keyword evidence="4" id="KW-0539">Nucleus</keyword>
<accession>A0ABN8IV17</accession>
<keyword evidence="6" id="KW-1185">Reference proteome</keyword>
<evidence type="ECO:0000256" key="2">
    <source>
        <dbReference type="ARBA" id="ARBA00004496"/>
    </source>
</evidence>
<proteinExistence type="predicted"/>
<dbReference type="EMBL" id="OW152817">
    <property type="protein sequence ID" value="CAH2068104.1"/>
    <property type="molecule type" value="Genomic_DNA"/>
</dbReference>
<name>A0ABN8IV17_9NEOP</name>
<feature type="non-terminal residue" evidence="5">
    <location>
        <position position="1"/>
    </location>
</feature>
<dbReference type="InterPro" id="IPR037895">
    <property type="entry name" value="NUDCD1"/>
</dbReference>
<dbReference type="PANTHER" id="PTHR21664">
    <property type="entry name" value="CHRONIC MYELOGENOUS LEUKEMIA TUMOR ANTIGEN 66"/>
    <property type="match status" value="1"/>
</dbReference>
<organism evidence="5 6">
    <name type="scientific">Iphiclides podalirius</name>
    <name type="common">scarce swallowtail</name>
    <dbReference type="NCBI Taxonomy" id="110791"/>
    <lineage>
        <taxon>Eukaryota</taxon>
        <taxon>Metazoa</taxon>
        <taxon>Ecdysozoa</taxon>
        <taxon>Arthropoda</taxon>
        <taxon>Hexapoda</taxon>
        <taxon>Insecta</taxon>
        <taxon>Pterygota</taxon>
        <taxon>Neoptera</taxon>
        <taxon>Endopterygota</taxon>
        <taxon>Lepidoptera</taxon>
        <taxon>Glossata</taxon>
        <taxon>Ditrysia</taxon>
        <taxon>Papilionoidea</taxon>
        <taxon>Papilionidae</taxon>
        <taxon>Papilioninae</taxon>
        <taxon>Iphiclides</taxon>
    </lineage>
</organism>